<dbReference type="GO" id="GO:0004519">
    <property type="term" value="F:endonuclease activity"/>
    <property type="evidence" value="ECO:0007669"/>
    <property type="project" value="InterPro"/>
</dbReference>
<evidence type="ECO:0000313" key="3">
    <source>
        <dbReference type="Proteomes" id="UP000509303"/>
    </source>
</evidence>
<gene>
    <name evidence="2" type="ORF">HUT08_09490</name>
</gene>
<dbReference type="SUPFAM" id="SSF143011">
    <property type="entry name" value="RelE-like"/>
    <property type="match status" value="1"/>
</dbReference>
<evidence type="ECO:0000256" key="1">
    <source>
        <dbReference type="ARBA" id="ARBA00050056"/>
    </source>
</evidence>
<dbReference type="Gene3D" id="3.30.2310.20">
    <property type="entry name" value="RelE-like"/>
    <property type="match status" value="1"/>
</dbReference>
<proteinExistence type="predicted"/>
<evidence type="ECO:0000313" key="2">
    <source>
        <dbReference type="EMBL" id="QKW54374.1"/>
    </source>
</evidence>
<accession>A0A7H8NII8</accession>
<dbReference type="Proteomes" id="UP000509303">
    <property type="component" value="Chromosome"/>
</dbReference>
<dbReference type="InterPro" id="IPR035093">
    <property type="entry name" value="RelE/ParE_toxin_dom_sf"/>
</dbReference>
<organism evidence="2 3">
    <name type="scientific">Streptomyces buecherae</name>
    <dbReference type="NCBI Taxonomy" id="2763006"/>
    <lineage>
        <taxon>Bacteria</taxon>
        <taxon>Bacillati</taxon>
        <taxon>Actinomycetota</taxon>
        <taxon>Actinomycetes</taxon>
        <taxon>Kitasatosporales</taxon>
        <taxon>Streptomycetaceae</taxon>
        <taxon>Streptomyces</taxon>
    </lineage>
</organism>
<dbReference type="InterPro" id="IPR009614">
    <property type="entry name" value="YoeB_toxin"/>
</dbReference>
<reference evidence="2 3" key="1">
    <citation type="submission" date="2020-06" db="EMBL/GenBank/DDBJ databases">
        <title>Genome mining for natural products.</title>
        <authorList>
            <person name="Zhang B."/>
            <person name="Shi J."/>
            <person name="Ge H."/>
        </authorList>
    </citation>
    <scope>NUCLEOTIDE SEQUENCE [LARGE SCALE GENOMIC DNA]</scope>
    <source>
        <strain evidence="2 3">NA00687</strain>
    </source>
</reference>
<dbReference type="Pfam" id="PF06769">
    <property type="entry name" value="YoeB_toxin"/>
    <property type="match status" value="1"/>
</dbReference>
<sequence>MSGYWSRRSDDTHRLVYKPTDNGLLIVQARYHY</sequence>
<keyword evidence="3" id="KW-1185">Reference proteome</keyword>
<dbReference type="GO" id="GO:0006401">
    <property type="term" value="P:RNA catabolic process"/>
    <property type="evidence" value="ECO:0007669"/>
    <property type="project" value="InterPro"/>
</dbReference>
<protein>
    <recommendedName>
        <fullName evidence="1">Endoribonuclease YoeB</fullName>
    </recommendedName>
</protein>
<dbReference type="AlphaFoldDB" id="A0A7H8NII8"/>
<name>A0A7H8NII8_9ACTN</name>
<dbReference type="EMBL" id="CP054929">
    <property type="protein sequence ID" value="QKW54374.1"/>
    <property type="molecule type" value="Genomic_DNA"/>
</dbReference>